<evidence type="ECO:0000313" key="2">
    <source>
        <dbReference type="Proteomes" id="UP000193570"/>
    </source>
</evidence>
<dbReference type="EMBL" id="FWFK01000005">
    <property type="protein sequence ID" value="SLN59613.1"/>
    <property type="molecule type" value="Genomic_DNA"/>
</dbReference>
<keyword evidence="2" id="KW-1185">Reference proteome</keyword>
<dbReference type="AlphaFoldDB" id="A0A1X6ZSB4"/>
<protein>
    <submittedName>
        <fullName evidence="1">Uncharacterized protein</fullName>
    </submittedName>
</protein>
<sequence length="56" mass="5935">MTDRTHTTATTRAEQALAVLAEQLSYWTPAAPAQTAAQRTGSDDRAFGAVAYHDAA</sequence>
<dbReference type="RefSeq" id="WP_159456778.1">
    <property type="nucleotide sequence ID" value="NZ_FWFK01000005.1"/>
</dbReference>
<reference evidence="1 2" key="1">
    <citation type="submission" date="2017-03" db="EMBL/GenBank/DDBJ databases">
        <authorList>
            <person name="Afonso C.L."/>
            <person name="Miller P.J."/>
            <person name="Scott M.A."/>
            <person name="Spackman E."/>
            <person name="Goraichik I."/>
            <person name="Dimitrov K.M."/>
            <person name="Suarez D.L."/>
            <person name="Swayne D.E."/>
        </authorList>
    </citation>
    <scope>NUCLEOTIDE SEQUENCE [LARGE SCALE GENOMIC DNA]</scope>
    <source>
        <strain evidence="1 2">CECT 8625</strain>
    </source>
</reference>
<accession>A0A1X6ZSB4</accession>
<proteinExistence type="predicted"/>
<organism evidence="1 2">
    <name type="scientific">Roseivivax jejudonensis</name>
    <dbReference type="NCBI Taxonomy" id="1529041"/>
    <lineage>
        <taxon>Bacteria</taxon>
        <taxon>Pseudomonadati</taxon>
        <taxon>Pseudomonadota</taxon>
        <taxon>Alphaproteobacteria</taxon>
        <taxon>Rhodobacterales</taxon>
        <taxon>Roseobacteraceae</taxon>
        <taxon>Roseivivax</taxon>
    </lineage>
</organism>
<name>A0A1X6ZSB4_9RHOB</name>
<dbReference type="Proteomes" id="UP000193570">
    <property type="component" value="Unassembled WGS sequence"/>
</dbReference>
<evidence type="ECO:0000313" key="1">
    <source>
        <dbReference type="EMBL" id="SLN59613.1"/>
    </source>
</evidence>
<gene>
    <name evidence="1" type="ORF">ROJ8625_03015</name>
</gene>